<evidence type="ECO:0000313" key="2">
    <source>
        <dbReference type="Proteomes" id="UP000250928"/>
    </source>
</evidence>
<gene>
    <name evidence="1" type="ORF">C3L24_01320</name>
</gene>
<accession>A0A6N4E7C8</accession>
<evidence type="ECO:0000313" key="1">
    <source>
        <dbReference type="EMBL" id="PUE05355.1"/>
    </source>
</evidence>
<dbReference type="Pfam" id="PF01295">
    <property type="entry name" value="Adenylate_cycl"/>
    <property type="match status" value="1"/>
</dbReference>
<dbReference type="PANTHER" id="PTHR38760:SF1">
    <property type="entry name" value="ADENYLATE CYCLASE"/>
    <property type="match status" value="1"/>
</dbReference>
<dbReference type="GO" id="GO:0006171">
    <property type="term" value="P:cAMP biosynthetic process"/>
    <property type="evidence" value="ECO:0007669"/>
    <property type="project" value="InterPro"/>
</dbReference>
<evidence type="ECO:0008006" key="3">
    <source>
        <dbReference type="Google" id="ProtNLM"/>
    </source>
</evidence>
<proteinExistence type="predicted"/>
<dbReference type="EMBL" id="PQCO01000085">
    <property type="protein sequence ID" value="PUE05355.1"/>
    <property type="molecule type" value="Genomic_DNA"/>
</dbReference>
<dbReference type="PANTHER" id="PTHR38760">
    <property type="entry name" value="ADENYLATE CYCLASE"/>
    <property type="match status" value="1"/>
</dbReference>
<dbReference type="Proteomes" id="UP000250928">
    <property type="component" value="Unassembled WGS sequence"/>
</dbReference>
<dbReference type="GO" id="GO:0004016">
    <property type="term" value="F:adenylate cyclase activity"/>
    <property type="evidence" value="ECO:0007669"/>
    <property type="project" value="InterPro"/>
</dbReference>
<organism evidence="1 2">
    <name type="scientific">Candidatus Sedimenticola endophacoides</name>
    <dbReference type="NCBI Taxonomy" id="2548426"/>
    <lineage>
        <taxon>Bacteria</taxon>
        <taxon>Pseudomonadati</taxon>
        <taxon>Pseudomonadota</taxon>
        <taxon>Gammaproteobacteria</taxon>
        <taxon>Chromatiales</taxon>
        <taxon>Sedimenticolaceae</taxon>
        <taxon>Sedimenticola</taxon>
    </lineage>
</organism>
<dbReference type="InterPro" id="IPR000274">
    <property type="entry name" value="Adenylate_cyclase_1"/>
</dbReference>
<name>A0A6N4E7C8_9GAMM</name>
<protein>
    <recommendedName>
        <fullName evidence="3">Adenylate cyclase</fullName>
    </recommendedName>
</protein>
<comment type="caution">
    <text evidence="1">The sequence shown here is derived from an EMBL/GenBank/DDBJ whole genome shotgun (WGS) entry which is preliminary data.</text>
</comment>
<reference evidence="1 2" key="1">
    <citation type="submission" date="2018-01" db="EMBL/GenBank/DDBJ databases">
        <title>Novel co-symbiosis in the lucinid bivalve Phacoides pectinatus.</title>
        <authorList>
            <person name="Lim S.J."/>
            <person name="Davis B.G."/>
            <person name="Gill D.E."/>
            <person name="Engel A.S."/>
            <person name="Anderson L.C."/>
            <person name="Campbell B.J."/>
        </authorList>
    </citation>
    <scope>NUCLEOTIDE SEQUENCE [LARGE SCALE GENOMIC DNA]</scope>
    <source>
        <strain evidence="1">N3_P5</strain>
    </source>
</reference>
<dbReference type="AlphaFoldDB" id="A0A6N4E7C8"/>
<sequence>MAHLSKEGKQLTSNRSDPLSFGSAHQFLVADIEQLIHTSWGETLVQRFRGIDGLLEALCHYLQMTLLPRPGKPPVKARAFGFASARSGTIAQRVEQLFNDVAHCFGPRGTGLEARYLLQAGDGYHFLHHRESNGFSAYPAPNWQELLEILSLPNDEFRPVVIDRHTLTDTPLPEIFRQNQPGLIQIFYTAAREQSHIYVLDEQGALFYQHLQGTDEHYLVAQQQRFFNGLSYLRNLLADAPPEPGFLDGPSFYRLERDPQGRFTAARRRLGATELPAEYLELKAVSSGLDLNLTPFLLICGDTEFDSLQLGSGIYQEVARHVVSRRSRRQTYPIYLTSLELSGPAARKEWATIELLKYKRRLEGRINHALQQLNL</sequence>